<evidence type="ECO:0000313" key="9">
    <source>
        <dbReference type="Proteomes" id="UP000540929"/>
    </source>
</evidence>
<keyword evidence="4" id="KW-0255">Endonuclease</keyword>
<keyword evidence="9" id="KW-1185">Reference proteome</keyword>
<evidence type="ECO:0000313" key="10">
    <source>
        <dbReference type="Proteomes" id="UP000572540"/>
    </source>
</evidence>
<dbReference type="EMBL" id="JACCAS010000002">
    <property type="protein sequence ID" value="NYH27410.1"/>
    <property type="molecule type" value="Genomic_DNA"/>
</dbReference>
<dbReference type="AlphaFoldDB" id="A0A7Y9WAP7"/>
<accession>A0A7Y9WAP7</accession>
<comment type="similarity">
    <text evidence="1">Belongs to the YoeB family.</text>
</comment>
<dbReference type="GO" id="GO:0004519">
    <property type="term" value="F:endonuclease activity"/>
    <property type="evidence" value="ECO:0007669"/>
    <property type="project" value="UniProtKB-KW"/>
</dbReference>
<dbReference type="InterPro" id="IPR035093">
    <property type="entry name" value="RelE/ParE_toxin_dom_sf"/>
</dbReference>
<reference evidence="9 10" key="1">
    <citation type="submission" date="2020-07" db="EMBL/GenBank/DDBJ databases">
        <title>Exploring microbial biodiversity for novel pathways involved in the catabolism of aromatic compounds derived from lignin.</title>
        <authorList>
            <person name="Elkins J."/>
        </authorList>
    </citation>
    <scope>NUCLEOTIDE SEQUENCE [LARGE SCALE GENOMIC DNA]</scope>
    <source>
        <strain evidence="7 10">H2C3B</strain>
        <strain evidence="8 9">H2C3C</strain>
    </source>
</reference>
<dbReference type="GO" id="GO:0016787">
    <property type="term" value="F:hydrolase activity"/>
    <property type="evidence" value="ECO:0007669"/>
    <property type="project" value="UniProtKB-KW"/>
</dbReference>
<gene>
    <name evidence="8" type="ORF">GGD40_006981</name>
    <name evidence="7" type="ORF">GGD41_004534</name>
</gene>
<organism evidence="7 10">
    <name type="scientific">Paraburkholderia bryophila</name>
    <dbReference type="NCBI Taxonomy" id="420952"/>
    <lineage>
        <taxon>Bacteria</taxon>
        <taxon>Pseudomonadati</taxon>
        <taxon>Pseudomonadota</taxon>
        <taxon>Betaproteobacteria</taxon>
        <taxon>Burkholderiales</taxon>
        <taxon>Burkholderiaceae</taxon>
        <taxon>Paraburkholderia</taxon>
    </lineage>
</organism>
<keyword evidence="2" id="KW-1277">Toxin-antitoxin system</keyword>
<comment type="caution">
    <text evidence="7">The sequence shown here is derived from an EMBL/GenBank/DDBJ whole genome shotgun (WGS) entry which is preliminary data.</text>
</comment>
<dbReference type="PANTHER" id="PTHR38039:SF1">
    <property type="entry name" value="TOXIN YOEB"/>
    <property type="match status" value="1"/>
</dbReference>
<keyword evidence="3" id="KW-0540">Nuclease</keyword>
<dbReference type="NCBIfam" id="TIGR02116">
    <property type="entry name" value="toxin_Txe_YoeB"/>
    <property type="match status" value="1"/>
</dbReference>
<protein>
    <recommendedName>
        <fullName evidence="6">Putative mRNA interferase YoeB</fullName>
    </recommendedName>
</protein>
<dbReference type="Proteomes" id="UP000572540">
    <property type="component" value="Unassembled WGS sequence"/>
</dbReference>
<evidence type="ECO:0000313" key="8">
    <source>
        <dbReference type="EMBL" id="NYH27410.1"/>
    </source>
</evidence>
<dbReference type="Gene3D" id="3.30.2310.20">
    <property type="entry name" value="RelE-like"/>
    <property type="match status" value="1"/>
</dbReference>
<evidence type="ECO:0000256" key="4">
    <source>
        <dbReference type="ARBA" id="ARBA00022759"/>
    </source>
</evidence>
<evidence type="ECO:0000256" key="3">
    <source>
        <dbReference type="ARBA" id="ARBA00022722"/>
    </source>
</evidence>
<evidence type="ECO:0000256" key="1">
    <source>
        <dbReference type="ARBA" id="ARBA00008172"/>
    </source>
</evidence>
<dbReference type="Proteomes" id="UP000540929">
    <property type="component" value="Unassembled WGS sequence"/>
</dbReference>
<evidence type="ECO:0000256" key="6">
    <source>
        <dbReference type="ARBA" id="ARBA00030388"/>
    </source>
</evidence>
<dbReference type="InterPro" id="IPR009614">
    <property type="entry name" value="YoeB_toxin"/>
</dbReference>
<dbReference type="RefSeq" id="WP_179709151.1">
    <property type="nucleotide sequence ID" value="NZ_JACCAS010000002.1"/>
</dbReference>
<keyword evidence="5 7" id="KW-0378">Hydrolase</keyword>
<dbReference type="GO" id="GO:0006401">
    <property type="term" value="P:RNA catabolic process"/>
    <property type="evidence" value="ECO:0007669"/>
    <property type="project" value="InterPro"/>
</dbReference>
<evidence type="ECO:0000256" key="5">
    <source>
        <dbReference type="ARBA" id="ARBA00022801"/>
    </source>
</evidence>
<proteinExistence type="inferred from homology"/>
<evidence type="ECO:0000313" key="7">
    <source>
        <dbReference type="EMBL" id="NYH17306.1"/>
    </source>
</evidence>
<evidence type="ECO:0000256" key="2">
    <source>
        <dbReference type="ARBA" id="ARBA00022649"/>
    </source>
</evidence>
<name>A0A7Y9WAP7_9BURK</name>
<sequence length="83" mass="10059">MFTDNAWDDYLYWQENDRKVLRKINTLLEECRRDPYRGTGKPEPLVGSFSGFWSRRITLADRLVYFPRDGRIHVIACRFHYDD</sequence>
<dbReference type="EMBL" id="JACCAU010000001">
    <property type="protein sequence ID" value="NYH17306.1"/>
    <property type="molecule type" value="Genomic_DNA"/>
</dbReference>
<dbReference type="SUPFAM" id="SSF143011">
    <property type="entry name" value="RelE-like"/>
    <property type="match status" value="1"/>
</dbReference>
<dbReference type="Pfam" id="PF06769">
    <property type="entry name" value="YoeB_toxin"/>
    <property type="match status" value="1"/>
</dbReference>
<dbReference type="PANTHER" id="PTHR38039">
    <property type="entry name" value="TOXIN YOEB"/>
    <property type="match status" value="1"/>
</dbReference>